<organism evidence="2 3">
    <name type="scientific">Methylomonas rapida</name>
    <dbReference type="NCBI Taxonomy" id="2963939"/>
    <lineage>
        <taxon>Bacteria</taxon>
        <taxon>Pseudomonadati</taxon>
        <taxon>Pseudomonadota</taxon>
        <taxon>Gammaproteobacteria</taxon>
        <taxon>Methylococcales</taxon>
        <taxon>Methylococcaceae</taxon>
        <taxon>Methylomonas</taxon>
    </lineage>
</organism>
<dbReference type="InterPro" id="IPR021268">
    <property type="entry name" value="DUF2845"/>
</dbReference>
<gene>
    <name evidence="2" type="ORF">NM686_003360</name>
</gene>
<keyword evidence="1" id="KW-0732">Signal</keyword>
<sequence>MKKPALLLCLLLAATDVMAFRCGRQLVHVGDHKLDVLDKCGDPELTQERTAVRGMRLRHPFGALEESLYEEVLIEEWVYNFGPRKFKQWLLFENGVLKKIDNLDYGH</sequence>
<keyword evidence="3" id="KW-1185">Reference proteome</keyword>
<evidence type="ECO:0000256" key="1">
    <source>
        <dbReference type="SAM" id="SignalP"/>
    </source>
</evidence>
<name>A0ABY7GM30_9GAMM</name>
<dbReference type="Pfam" id="PF11006">
    <property type="entry name" value="DUF2845"/>
    <property type="match status" value="1"/>
</dbReference>
<feature type="signal peptide" evidence="1">
    <location>
        <begin position="1"/>
        <end position="19"/>
    </location>
</feature>
<evidence type="ECO:0000313" key="2">
    <source>
        <dbReference type="EMBL" id="WAR45567.1"/>
    </source>
</evidence>
<dbReference type="RefSeq" id="WP_255186476.1">
    <property type="nucleotide sequence ID" value="NZ_CP113517.1"/>
</dbReference>
<dbReference type="Proteomes" id="UP001162780">
    <property type="component" value="Chromosome"/>
</dbReference>
<reference evidence="2" key="1">
    <citation type="submission" date="2022-11" db="EMBL/GenBank/DDBJ databases">
        <title>Methylomonas rapida sp. nov., Carotenoid-Producing Obligate Methanotrophs with High Growth Characteristics and Biotechnological Potential.</title>
        <authorList>
            <person name="Tikhonova E.N."/>
            <person name="Suleimanov R.Z."/>
            <person name="Miroshnikov K."/>
            <person name="Oshkin I.Y."/>
            <person name="Belova S.E."/>
            <person name="Danilova O.V."/>
            <person name="Ashikhmin A."/>
            <person name="Konopkin A."/>
            <person name="But S.Y."/>
            <person name="Khmelenina V.N."/>
            <person name="Kuznetsov N."/>
            <person name="Pimenov N.V."/>
            <person name="Dedysh S.N."/>
        </authorList>
    </citation>
    <scope>NUCLEOTIDE SEQUENCE</scope>
    <source>
        <strain evidence="2">MP1</strain>
    </source>
</reference>
<accession>A0ABY7GM30</accession>
<protein>
    <submittedName>
        <fullName evidence="2">DUF2845 domain-containing protein</fullName>
    </submittedName>
</protein>
<evidence type="ECO:0000313" key="3">
    <source>
        <dbReference type="Proteomes" id="UP001162780"/>
    </source>
</evidence>
<feature type="chain" id="PRO_5045268596" evidence="1">
    <location>
        <begin position="20"/>
        <end position="107"/>
    </location>
</feature>
<proteinExistence type="predicted"/>
<dbReference type="EMBL" id="CP113517">
    <property type="protein sequence ID" value="WAR45567.1"/>
    <property type="molecule type" value="Genomic_DNA"/>
</dbReference>